<comment type="similarity">
    <text evidence="2">Belongs to the UPF0126 family.</text>
</comment>
<dbReference type="AlphaFoldDB" id="A0A7T7M9Y0"/>
<comment type="subcellular location">
    <subcellularLocation>
        <location evidence="1">Cell membrane</location>
        <topology evidence="1">Multi-pass membrane protein</topology>
    </subcellularLocation>
</comment>
<dbReference type="PANTHER" id="PTHR30506:SF3">
    <property type="entry name" value="UPF0126 INNER MEMBRANE PROTEIN YADS-RELATED"/>
    <property type="match status" value="1"/>
</dbReference>
<keyword evidence="3" id="KW-1003">Cell membrane</keyword>
<feature type="region of interest" description="Disordered" evidence="7">
    <location>
        <begin position="1"/>
        <end position="27"/>
    </location>
</feature>
<feature type="domain" description="Glycine transporter" evidence="9">
    <location>
        <begin position="62"/>
        <end position="135"/>
    </location>
</feature>
<evidence type="ECO:0000256" key="3">
    <source>
        <dbReference type="ARBA" id="ARBA00022475"/>
    </source>
</evidence>
<proteinExistence type="inferred from homology"/>
<dbReference type="PANTHER" id="PTHR30506">
    <property type="entry name" value="INNER MEMBRANE PROTEIN"/>
    <property type="match status" value="1"/>
</dbReference>
<dbReference type="GO" id="GO:0005886">
    <property type="term" value="C:plasma membrane"/>
    <property type="evidence" value="ECO:0007669"/>
    <property type="project" value="UniProtKB-SubCell"/>
</dbReference>
<keyword evidence="4 8" id="KW-0812">Transmembrane</keyword>
<dbReference type="KEGG" id="awe:JG540_01135"/>
<evidence type="ECO:0000256" key="2">
    <source>
        <dbReference type="ARBA" id="ARBA00008193"/>
    </source>
</evidence>
<accession>A0A7T7M9Y0</accession>
<name>A0A7T7M9Y0_9ACTO</name>
<feature type="transmembrane region" description="Helical" evidence="8">
    <location>
        <begin position="144"/>
        <end position="160"/>
    </location>
</feature>
<evidence type="ECO:0000256" key="6">
    <source>
        <dbReference type="ARBA" id="ARBA00023136"/>
    </source>
</evidence>
<evidence type="ECO:0000256" key="8">
    <source>
        <dbReference type="SAM" id="Phobius"/>
    </source>
</evidence>
<evidence type="ECO:0000256" key="5">
    <source>
        <dbReference type="ARBA" id="ARBA00022989"/>
    </source>
</evidence>
<evidence type="ECO:0000313" key="10">
    <source>
        <dbReference type="EMBL" id="QQM67538.1"/>
    </source>
</evidence>
<gene>
    <name evidence="10" type="ORF">JG540_01135</name>
</gene>
<sequence length="315" mass="32575">MPTPRVQAGQTHPQPGHGTPSSQPLGAACRCPHHRPVPAGERPPSGGDAVTLPDTLPEVFRVVDLSGVLLNGILGGLIARRKNFDVVGFVVLAILTATAGGILRDVMIQAGPPFALTDPYYLYAACVGALVAWFARFESRPARRLLVVADAVVLGTWAATGAYKALNAGLGVMPALLLGCITAVGGSMIRDVSVGETPAVFGGNKLYAIPAFCAAATQVAVVRLGGNADLALLAATCVGASLCLLAYWRSWKLPVVSDRERRRMERQVSEVVGAGRLGVLRRRRPRVGVVPPPAPGAGVVPPALVAEGEAGPGAE</sequence>
<evidence type="ECO:0000313" key="11">
    <source>
        <dbReference type="Proteomes" id="UP000595895"/>
    </source>
</evidence>
<reference evidence="10 11" key="1">
    <citation type="submission" date="2020-12" db="EMBL/GenBank/DDBJ databases">
        <authorList>
            <person name="Zhou J."/>
        </authorList>
    </citation>
    <scope>NUCLEOTIDE SEQUENCE [LARGE SCALE GENOMIC DNA]</scope>
    <source>
        <strain evidence="10 11">CCUG 61299</strain>
    </source>
</reference>
<dbReference type="EMBL" id="CP066802">
    <property type="protein sequence ID" value="QQM67538.1"/>
    <property type="molecule type" value="Genomic_DNA"/>
</dbReference>
<feature type="region of interest" description="Disordered" evidence="7">
    <location>
        <begin position="295"/>
        <end position="315"/>
    </location>
</feature>
<keyword evidence="6 8" id="KW-0472">Membrane</keyword>
<keyword evidence="11" id="KW-1185">Reference proteome</keyword>
<feature type="transmembrane region" description="Helical" evidence="8">
    <location>
        <begin position="120"/>
        <end position="137"/>
    </location>
</feature>
<dbReference type="PROSITE" id="PS51257">
    <property type="entry name" value="PROKAR_LIPOPROTEIN"/>
    <property type="match status" value="1"/>
</dbReference>
<evidence type="ECO:0000256" key="4">
    <source>
        <dbReference type="ARBA" id="ARBA00022692"/>
    </source>
</evidence>
<feature type="transmembrane region" description="Helical" evidence="8">
    <location>
        <begin position="166"/>
        <end position="185"/>
    </location>
</feature>
<dbReference type="Pfam" id="PF03458">
    <property type="entry name" value="Gly_transporter"/>
    <property type="match status" value="2"/>
</dbReference>
<evidence type="ECO:0000259" key="9">
    <source>
        <dbReference type="Pfam" id="PF03458"/>
    </source>
</evidence>
<feature type="transmembrane region" description="Helical" evidence="8">
    <location>
        <begin position="206"/>
        <end position="224"/>
    </location>
</feature>
<keyword evidence="5 8" id="KW-1133">Transmembrane helix</keyword>
<dbReference type="InterPro" id="IPR005115">
    <property type="entry name" value="Gly_transporter"/>
</dbReference>
<dbReference type="Proteomes" id="UP000595895">
    <property type="component" value="Chromosome"/>
</dbReference>
<protein>
    <submittedName>
        <fullName evidence="10">Trimeric intracellular cation channel family protein</fullName>
    </submittedName>
</protein>
<organism evidence="10 11">
    <name type="scientific">Actinomyces weissii</name>
    <dbReference type="NCBI Taxonomy" id="675090"/>
    <lineage>
        <taxon>Bacteria</taxon>
        <taxon>Bacillati</taxon>
        <taxon>Actinomycetota</taxon>
        <taxon>Actinomycetes</taxon>
        <taxon>Actinomycetales</taxon>
        <taxon>Actinomycetaceae</taxon>
        <taxon>Actinomyces</taxon>
    </lineage>
</organism>
<feature type="transmembrane region" description="Helical" evidence="8">
    <location>
        <begin position="230"/>
        <end position="248"/>
    </location>
</feature>
<evidence type="ECO:0000256" key="7">
    <source>
        <dbReference type="SAM" id="MobiDB-lite"/>
    </source>
</evidence>
<feature type="compositionally biased region" description="Low complexity" evidence="7">
    <location>
        <begin position="296"/>
        <end position="306"/>
    </location>
</feature>
<feature type="domain" description="Glycine transporter" evidence="9">
    <location>
        <begin position="148"/>
        <end position="220"/>
    </location>
</feature>
<evidence type="ECO:0000256" key="1">
    <source>
        <dbReference type="ARBA" id="ARBA00004651"/>
    </source>
</evidence>
<feature type="compositionally biased region" description="Polar residues" evidence="7">
    <location>
        <begin position="8"/>
        <end position="24"/>
    </location>
</feature>
<feature type="transmembrane region" description="Helical" evidence="8">
    <location>
        <begin position="86"/>
        <end position="108"/>
    </location>
</feature>